<dbReference type="OrthoDB" id="9805455at2"/>
<keyword evidence="8 15" id="KW-0547">Nucleotide-binding</keyword>
<feature type="domain" description="FDX-ACB" evidence="18">
    <location>
        <begin position="698"/>
        <end position="791"/>
    </location>
</feature>
<dbReference type="SUPFAM" id="SSF56037">
    <property type="entry name" value="PheT/TilS domain"/>
    <property type="match status" value="1"/>
</dbReference>
<keyword evidence="5 16" id="KW-0820">tRNA-binding</keyword>
<dbReference type="Gene3D" id="3.30.56.10">
    <property type="match status" value="2"/>
</dbReference>
<dbReference type="InterPro" id="IPR005146">
    <property type="entry name" value="B3/B4_tRNA-bd"/>
</dbReference>
<evidence type="ECO:0000256" key="12">
    <source>
        <dbReference type="ARBA" id="ARBA00022917"/>
    </source>
</evidence>
<evidence type="ECO:0000259" key="19">
    <source>
        <dbReference type="PROSITE" id="PS51483"/>
    </source>
</evidence>
<dbReference type="SMART" id="SM00873">
    <property type="entry name" value="B3_4"/>
    <property type="match status" value="1"/>
</dbReference>
<evidence type="ECO:0000256" key="1">
    <source>
        <dbReference type="ARBA" id="ARBA00004496"/>
    </source>
</evidence>
<dbReference type="FunFam" id="3.30.70.380:FF:000001">
    <property type="entry name" value="Phenylalanine--tRNA ligase beta subunit"/>
    <property type="match status" value="1"/>
</dbReference>
<dbReference type="InterPro" id="IPR009061">
    <property type="entry name" value="DNA-bd_dom_put_sf"/>
</dbReference>
<keyword evidence="11 16" id="KW-0694">RNA-binding</keyword>
<evidence type="ECO:0000256" key="8">
    <source>
        <dbReference type="ARBA" id="ARBA00022741"/>
    </source>
</evidence>
<dbReference type="PANTHER" id="PTHR10947">
    <property type="entry name" value="PHENYLALANYL-TRNA SYNTHETASE BETA CHAIN AND LEUCINE-RICH REPEAT-CONTAINING PROTEIN 47"/>
    <property type="match status" value="1"/>
</dbReference>
<dbReference type="GO" id="GO:0009328">
    <property type="term" value="C:phenylalanine-tRNA ligase complex"/>
    <property type="evidence" value="ECO:0007669"/>
    <property type="project" value="TreeGrafter"/>
</dbReference>
<dbReference type="RefSeq" id="WP_068615795.1">
    <property type="nucleotide sequence ID" value="NZ_CP016268.1"/>
</dbReference>
<evidence type="ECO:0000256" key="5">
    <source>
        <dbReference type="ARBA" id="ARBA00022555"/>
    </source>
</evidence>
<dbReference type="AlphaFoldDB" id="A0A193LFY7"/>
<dbReference type="EMBL" id="CP016268">
    <property type="protein sequence ID" value="ANO51450.1"/>
    <property type="molecule type" value="Genomic_DNA"/>
</dbReference>
<feature type="domain" description="B5" evidence="19">
    <location>
        <begin position="401"/>
        <end position="476"/>
    </location>
</feature>
<comment type="subcellular location">
    <subcellularLocation>
        <location evidence="1 15">Cytoplasm</location>
    </subcellularLocation>
</comment>
<feature type="binding site" evidence="15">
    <location>
        <position position="463"/>
    </location>
    <ligand>
        <name>Mg(2+)</name>
        <dbReference type="ChEBI" id="CHEBI:18420"/>
        <note>shared with alpha subunit</note>
    </ligand>
</feature>
<dbReference type="PROSITE" id="PS51483">
    <property type="entry name" value="B5"/>
    <property type="match status" value="1"/>
</dbReference>
<evidence type="ECO:0000256" key="13">
    <source>
        <dbReference type="ARBA" id="ARBA00023146"/>
    </source>
</evidence>
<protein>
    <recommendedName>
        <fullName evidence="15">Phenylalanine--tRNA ligase beta subunit</fullName>
        <ecNumber evidence="15">6.1.1.20</ecNumber>
    </recommendedName>
    <alternativeName>
        <fullName evidence="15">Phenylalanyl-tRNA synthetase beta subunit</fullName>
        <shortName evidence="15">PheRS</shortName>
    </alternativeName>
</protein>
<dbReference type="GO" id="GO:0005524">
    <property type="term" value="F:ATP binding"/>
    <property type="evidence" value="ECO:0007669"/>
    <property type="project" value="UniProtKB-UniRule"/>
</dbReference>
<dbReference type="Gene3D" id="2.40.50.140">
    <property type="entry name" value="Nucleic acid-binding proteins"/>
    <property type="match status" value="1"/>
</dbReference>
<dbReference type="Pfam" id="PF03484">
    <property type="entry name" value="B5"/>
    <property type="match status" value="1"/>
</dbReference>
<evidence type="ECO:0000256" key="10">
    <source>
        <dbReference type="ARBA" id="ARBA00022842"/>
    </source>
</evidence>
<dbReference type="EC" id="6.1.1.20" evidence="15"/>
<dbReference type="InterPro" id="IPR004532">
    <property type="entry name" value="Phe-tRNA-ligase_IIc_bsu_bact"/>
</dbReference>
<dbReference type="HAMAP" id="MF_00283">
    <property type="entry name" value="Phe_tRNA_synth_beta1"/>
    <property type="match status" value="1"/>
</dbReference>
<dbReference type="STRING" id="1548547.BA177_09770"/>
<dbReference type="PROSITE" id="PS50886">
    <property type="entry name" value="TRBD"/>
    <property type="match status" value="1"/>
</dbReference>
<comment type="cofactor">
    <cofactor evidence="15">
        <name>Mg(2+)</name>
        <dbReference type="ChEBI" id="CHEBI:18420"/>
    </cofactor>
    <text evidence="15">Binds 2 magnesium ions per tetramer.</text>
</comment>
<dbReference type="InterPro" id="IPR020825">
    <property type="entry name" value="Phe-tRNA_synthase-like_B3/B4"/>
</dbReference>
<comment type="subunit">
    <text evidence="3 15">Tetramer of two alpha and two beta subunits.</text>
</comment>
<evidence type="ECO:0000256" key="7">
    <source>
        <dbReference type="ARBA" id="ARBA00022723"/>
    </source>
</evidence>
<feature type="domain" description="TRNA-binding" evidence="17">
    <location>
        <begin position="39"/>
        <end position="148"/>
    </location>
</feature>
<reference evidence="20 21" key="1">
    <citation type="submission" date="2016-06" db="EMBL/GenBank/DDBJ databases">
        <title>Complete genome sequence of a deep-branching marine Gamma Proteobacterium Woeseia oceani type strain XK5.</title>
        <authorList>
            <person name="Mu D."/>
            <person name="Du Z."/>
        </authorList>
    </citation>
    <scope>NUCLEOTIDE SEQUENCE [LARGE SCALE GENOMIC DNA]</scope>
    <source>
        <strain evidence="20 21">XK5</strain>
    </source>
</reference>
<dbReference type="SUPFAM" id="SSF55681">
    <property type="entry name" value="Class II aaRS and biotin synthetases"/>
    <property type="match status" value="1"/>
</dbReference>
<evidence type="ECO:0000313" key="20">
    <source>
        <dbReference type="EMBL" id="ANO51450.1"/>
    </source>
</evidence>
<dbReference type="Gene3D" id="3.30.930.10">
    <property type="entry name" value="Bira Bifunctional Protein, Domain 2"/>
    <property type="match status" value="1"/>
</dbReference>
<dbReference type="GO" id="GO:0000049">
    <property type="term" value="F:tRNA binding"/>
    <property type="evidence" value="ECO:0007669"/>
    <property type="project" value="UniProtKB-UniRule"/>
</dbReference>
<evidence type="ECO:0000256" key="6">
    <source>
        <dbReference type="ARBA" id="ARBA00022598"/>
    </source>
</evidence>
<comment type="similarity">
    <text evidence="2 15">Belongs to the phenylalanyl-tRNA synthetase beta subunit family. Type 1 subfamily.</text>
</comment>
<dbReference type="InterPro" id="IPR005147">
    <property type="entry name" value="tRNA_synthase_B5-dom"/>
</dbReference>
<keyword evidence="9 15" id="KW-0067">ATP-binding</keyword>
<evidence type="ECO:0000256" key="9">
    <source>
        <dbReference type="ARBA" id="ARBA00022840"/>
    </source>
</evidence>
<dbReference type="Gene3D" id="3.30.70.380">
    <property type="entry name" value="Ferrodoxin-fold anticodon-binding domain"/>
    <property type="match status" value="1"/>
</dbReference>
<dbReference type="CDD" id="cd00769">
    <property type="entry name" value="PheRS_beta_core"/>
    <property type="match status" value="1"/>
</dbReference>
<keyword evidence="21" id="KW-1185">Reference proteome</keyword>
<dbReference type="SMART" id="SM00874">
    <property type="entry name" value="B5"/>
    <property type="match status" value="1"/>
</dbReference>
<accession>A0A193LFY7</accession>
<dbReference type="GO" id="GO:0004826">
    <property type="term" value="F:phenylalanine-tRNA ligase activity"/>
    <property type="evidence" value="ECO:0007669"/>
    <property type="project" value="UniProtKB-UniRule"/>
</dbReference>
<dbReference type="InterPro" id="IPR002547">
    <property type="entry name" value="tRNA-bd_dom"/>
</dbReference>
<keyword evidence="12 15" id="KW-0648">Protein biosynthesis</keyword>
<evidence type="ECO:0000259" key="17">
    <source>
        <dbReference type="PROSITE" id="PS50886"/>
    </source>
</evidence>
<feature type="binding site" evidence="15">
    <location>
        <position position="460"/>
    </location>
    <ligand>
        <name>Mg(2+)</name>
        <dbReference type="ChEBI" id="CHEBI:18420"/>
        <note>shared with alpha subunit</note>
    </ligand>
</feature>
<dbReference type="GO" id="GO:0006432">
    <property type="term" value="P:phenylalanyl-tRNA aminoacylation"/>
    <property type="evidence" value="ECO:0007669"/>
    <property type="project" value="UniProtKB-UniRule"/>
</dbReference>
<evidence type="ECO:0000256" key="3">
    <source>
        <dbReference type="ARBA" id="ARBA00011209"/>
    </source>
</evidence>
<dbReference type="Pfam" id="PF03147">
    <property type="entry name" value="FDX-ACB"/>
    <property type="match status" value="1"/>
</dbReference>
<keyword evidence="4 15" id="KW-0963">Cytoplasm</keyword>
<comment type="catalytic activity">
    <reaction evidence="14 15">
        <text>tRNA(Phe) + L-phenylalanine + ATP = L-phenylalanyl-tRNA(Phe) + AMP + diphosphate + H(+)</text>
        <dbReference type="Rhea" id="RHEA:19413"/>
        <dbReference type="Rhea" id="RHEA-COMP:9668"/>
        <dbReference type="Rhea" id="RHEA-COMP:9699"/>
        <dbReference type="ChEBI" id="CHEBI:15378"/>
        <dbReference type="ChEBI" id="CHEBI:30616"/>
        <dbReference type="ChEBI" id="CHEBI:33019"/>
        <dbReference type="ChEBI" id="CHEBI:58095"/>
        <dbReference type="ChEBI" id="CHEBI:78442"/>
        <dbReference type="ChEBI" id="CHEBI:78531"/>
        <dbReference type="ChEBI" id="CHEBI:456215"/>
        <dbReference type="EC" id="6.1.1.20"/>
    </reaction>
</comment>
<name>A0A193LFY7_9GAMM</name>
<dbReference type="PROSITE" id="PS51447">
    <property type="entry name" value="FDX_ACB"/>
    <property type="match status" value="1"/>
</dbReference>
<evidence type="ECO:0000256" key="16">
    <source>
        <dbReference type="PROSITE-ProRule" id="PRU00209"/>
    </source>
</evidence>
<dbReference type="InterPro" id="IPR041616">
    <property type="entry name" value="PheRS_beta_core"/>
</dbReference>
<dbReference type="FunFam" id="3.30.930.10:FF:000022">
    <property type="entry name" value="Phenylalanine--tRNA ligase beta subunit"/>
    <property type="match status" value="1"/>
</dbReference>
<dbReference type="Pfam" id="PF03483">
    <property type="entry name" value="B3_4"/>
    <property type="match status" value="1"/>
</dbReference>
<dbReference type="FunFam" id="2.40.50.140:FF:000045">
    <property type="entry name" value="Phenylalanine--tRNA ligase beta subunit"/>
    <property type="match status" value="1"/>
</dbReference>
<dbReference type="SMART" id="SM00896">
    <property type="entry name" value="FDX-ACB"/>
    <property type="match status" value="1"/>
</dbReference>
<dbReference type="KEGG" id="woc:BA177_09770"/>
<dbReference type="FunFam" id="3.50.40.10:FF:000001">
    <property type="entry name" value="Phenylalanine--tRNA ligase beta subunit"/>
    <property type="match status" value="1"/>
</dbReference>
<dbReference type="SUPFAM" id="SSF50249">
    <property type="entry name" value="Nucleic acid-binding proteins"/>
    <property type="match status" value="1"/>
</dbReference>
<evidence type="ECO:0000256" key="4">
    <source>
        <dbReference type="ARBA" id="ARBA00022490"/>
    </source>
</evidence>
<dbReference type="Gene3D" id="3.50.40.10">
    <property type="entry name" value="Phenylalanyl-trna Synthetase, Chain B, domain 3"/>
    <property type="match status" value="1"/>
</dbReference>
<evidence type="ECO:0000256" key="11">
    <source>
        <dbReference type="ARBA" id="ARBA00022884"/>
    </source>
</evidence>
<sequence length="792" mass="85319">MKFAESWLREWVNPDLDAQGIGERLTMAGHELDSLTIEGQGLDGVVVAEVLEAVPHPDADRLRVCTVSLGTGAPVQIVCGAPNARAGIKSPLASPGTTLPNGVKLRKAKIRGVESMGMLCSAIELGLGDESDGIIELPADALVGQSLNEYLGLPDAVFDVDLTPNRGDCFSILGLARDLSAQTGTELQGPSIVSIAASSDAGYPVEQIEPEACPRFAGRVIRGIDTSAKSPLWLTERLRKSGVRAIHPVVDITNYVMLELGQPLHAYDLDKLQGPIRPRFAKPGERLVLLDERELALNPDTVVVTDDSGPIGLAGIMGGLSTAVSDNTQNVFFEAAFWPQDVMAGRARSYGMHTDASMRFERGVDPELAPRAIERASELLLAITGGAAGPLQDEVQRDLLPQRPEVMLRRKRLRQVLGVELNDDTVTQILRDLHLNVTAVDSGWSVTPPSFRFDIVIEEDLIEEVARVYGYDRIDEATAITTTPLRAVSETQIKPDRVADALVARDYQEVITWSFVDAAADQLVTGNVTPLVLSNPISSAMSVMRGSLWTGMLQAAANNVARQQDRVRLFETGKSYHGTLENTREVRRISGLVLGPLLPEQWSIKPQPVDFFAVKGDVEALLSTTGDRESFTFDVLQHPALQPGQAAVLRRNGEQVGVLGKIHPAVAKHFDIKKDIYAFELDADAAFAARLPSAAAISRYPAIRRDLAIVVAEQVSAAQIQAAVAAAAPALVRAVRIFDVYRGPGIEAGLKSVALGLILQETSRTLTDADADSVTAAAVTKLQQEFGAELRE</sequence>
<keyword evidence="6 15" id="KW-0436">Ligase</keyword>
<dbReference type="NCBIfam" id="TIGR00472">
    <property type="entry name" value="pheT_bact"/>
    <property type="match status" value="1"/>
</dbReference>
<evidence type="ECO:0000256" key="15">
    <source>
        <dbReference type="HAMAP-Rule" id="MF_00283"/>
    </source>
</evidence>
<gene>
    <name evidence="15" type="primary">pheT</name>
    <name evidence="20" type="ORF">BA177_09770</name>
</gene>
<keyword evidence="7 15" id="KW-0479">Metal-binding</keyword>
<dbReference type="Pfam" id="PF01588">
    <property type="entry name" value="tRNA_bind"/>
    <property type="match status" value="1"/>
</dbReference>
<dbReference type="InterPro" id="IPR012340">
    <property type="entry name" value="NA-bd_OB-fold"/>
</dbReference>
<dbReference type="FunFam" id="3.30.56.10:FF:000002">
    <property type="entry name" value="Phenylalanine--tRNA ligase beta subunit"/>
    <property type="match status" value="1"/>
</dbReference>
<keyword evidence="13 15" id="KW-0030">Aminoacyl-tRNA synthetase</keyword>
<keyword evidence="10 15" id="KW-0460">Magnesium</keyword>
<dbReference type="InterPro" id="IPR036690">
    <property type="entry name" value="Fdx_antiC-bd_sf"/>
</dbReference>
<evidence type="ECO:0000256" key="14">
    <source>
        <dbReference type="ARBA" id="ARBA00049255"/>
    </source>
</evidence>
<dbReference type="SUPFAM" id="SSF54991">
    <property type="entry name" value="Anticodon-binding domain of PheRS"/>
    <property type="match status" value="1"/>
</dbReference>
<dbReference type="NCBIfam" id="NF045760">
    <property type="entry name" value="YtpR"/>
    <property type="match status" value="1"/>
</dbReference>
<dbReference type="InterPro" id="IPR005121">
    <property type="entry name" value="Fdx_antiC-bd"/>
</dbReference>
<dbReference type="PANTHER" id="PTHR10947:SF0">
    <property type="entry name" value="PHENYLALANINE--TRNA LIGASE BETA SUBUNIT"/>
    <property type="match status" value="1"/>
</dbReference>
<evidence type="ECO:0000259" key="18">
    <source>
        <dbReference type="PROSITE" id="PS51447"/>
    </source>
</evidence>
<dbReference type="InterPro" id="IPR045864">
    <property type="entry name" value="aa-tRNA-synth_II/BPL/LPL"/>
</dbReference>
<organism evidence="20 21">
    <name type="scientific">Woeseia oceani</name>
    <dbReference type="NCBI Taxonomy" id="1548547"/>
    <lineage>
        <taxon>Bacteria</taxon>
        <taxon>Pseudomonadati</taxon>
        <taxon>Pseudomonadota</taxon>
        <taxon>Gammaproteobacteria</taxon>
        <taxon>Woeseiales</taxon>
        <taxon>Woeseiaceae</taxon>
        <taxon>Woeseia</taxon>
    </lineage>
</organism>
<feature type="binding site" evidence="15">
    <location>
        <position position="464"/>
    </location>
    <ligand>
        <name>Mg(2+)</name>
        <dbReference type="ChEBI" id="CHEBI:18420"/>
        <note>shared with alpha subunit</note>
    </ligand>
</feature>
<dbReference type="InterPro" id="IPR045060">
    <property type="entry name" value="Phe-tRNA-ligase_IIc_bsu"/>
</dbReference>
<evidence type="ECO:0000313" key="21">
    <source>
        <dbReference type="Proteomes" id="UP000092695"/>
    </source>
</evidence>
<dbReference type="InterPro" id="IPR033714">
    <property type="entry name" value="tRNA_bind_bactPheRS"/>
</dbReference>
<dbReference type="CDD" id="cd02796">
    <property type="entry name" value="tRNA_bind_bactPheRS"/>
    <property type="match status" value="1"/>
</dbReference>
<dbReference type="Pfam" id="PF17759">
    <property type="entry name" value="tRNA_synthFbeta"/>
    <property type="match status" value="1"/>
</dbReference>
<feature type="binding site" evidence="15">
    <location>
        <position position="454"/>
    </location>
    <ligand>
        <name>Mg(2+)</name>
        <dbReference type="ChEBI" id="CHEBI:18420"/>
        <note>shared with alpha subunit</note>
    </ligand>
</feature>
<dbReference type="GO" id="GO:0000287">
    <property type="term" value="F:magnesium ion binding"/>
    <property type="evidence" value="ECO:0007669"/>
    <property type="project" value="UniProtKB-UniRule"/>
</dbReference>
<dbReference type="SUPFAM" id="SSF46955">
    <property type="entry name" value="Putative DNA-binding domain"/>
    <property type="match status" value="1"/>
</dbReference>
<evidence type="ECO:0000256" key="2">
    <source>
        <dbReference type="ARBA" id="ARBA00008653"/>
    </source>
</evidence>
<proteinExistence type="inferred from homology"/>
<dbReference type="Proteomes" id="UP000092695">
    <property type="component" value="Chromosome"/>
</dbReference>